<dbReference type="Proteomes" id="UP000184241">
    <property type="component" value="Unassembled WGS sequence"/>
</dbReference>
<dbReference type="GO" id="GO:0042601">
    <property type="term" value="C:endospore-forming forespore"/>
    <property type="evidence" value="ECO:0007669"/>
    <property type="project" value="TreeGrafter"/>
</dbReference>
<dbReference type="SFLD" id="SFLDS00029">
    <property type="entry name" value="Radical_SAM"/>
    <property type="match status" value="1"/>
</dbReference>
<dbReference type="InterPro" id="IPR049539">
    <property type="entry name" value="SPL"/>
</dbReference>
<dbReference type="NCBIfam" id="TIGR04070">
    <property type="entry name" value="photo_TT_lyase"/>
    <property type="match status" value="1"/>
</dbReference>
<keyword evidence="1" id="KW-0456">Lyase</keyword>
<dbReference type="GO" id="GO:0003913">
    <property type="term" value="F:DNA photolyase activity"/>
    <property type="evidence" value="ECO:0007669"/>
    <property type="project" value="InterPro"/>
</dbReference>
<dbReference type="GO" id="GO:0051539">
    <property type="term" value="F:4 iron, 4 sulfur cluster binding"/>
    <property type="evidence" value="ECO:0007669"/>
    <property type="project" value="TreeGrafter"/>
</dbReference>
<dbReference type="AlphaFoldDB" id="A0A1M5ZKV2"/>
<dbReference type="InterPro" id="IPR034559">
    <property type="entry name" value="SPL_Clostridia"/>
</dbReference>
<organism evidence="1 2">
    <name type="scientific">Clostridium intestinale DSM 6191</name>
    <dbReference type="NCBI Taxonomy" id="1121320"/>
    <lineage>
        <taxon>Bacteria</taxon>
        <taxon>Bacillati</taxon>
        <taxon>Bacillota</taxon>
        <taxon>Clostridia</taxon>
        <taxon>Eubacteriales</taxon>
        <taxon>Clostridiaceae</taxon>
        <taxon>Clostridium</taxon>
    </lineage>
</organism>
<dbReference type="GO" id="GO:1904047">
    <property type="term" value="F:S-adenosyl-L-methionine binding"/>
    <property type="evidence" value="ECO:0007669"/>
    <property type="project" value="InterPro"/>
</dbReference>
<dbReference type="SUPFAM" id="SSF102114">
    <property type="entry name" value="Radical SAM enzymes"/>
    <property type="match status" value="1"/>
</dbReference>
<dbReference type="Pfam" id="PF20903">
    <property type="entry name" value="SPL"/>
    <property type="match status" value="1"/>
</dbReference>
<name>A0A1M5ZKV2_9CLOT</name>
<evidence type="ECO:0000313" key="1">
    <source>
        <dbReference type="EMBL" id="SHI24975.1"/>
    </source>
</evidence>
<dbReference type="RefSeq" id="WP_073020829.1">
    <property type="nucleotide sequence ID" value="NZ_FQXU01000009.1"/>
</dbReference>
<gene>
    <name evidence="1" type="ORF">SAMN02745941_03095</name>
</gene>
<dbReference type="PANTHER" id="PTHR37822:SF2">
    <property type="entry name" value="SPORE PHOTOPRODUCT LYASE"/>
    <property type="match status" value="1"/>
</dbReference>
<dbReference type="Gene3D" id="3.40.50.12110">
    <property type="match status" value="1"/>
</dbReference>
<accession>A0A1M5ZKV2</accession>
<dbReference type="InterPro" id="IPR023897">
    <property type="entry name" value="SPL_firmicutes"/>
</dbReference>
<reference evidence="1 2" key="1">
    <citation type="submission" date="2016-11" db="EMBL/GenBank/DDBJ databases">
        <authorList>
            <person name="Jaros S."/>
            <person name="Januszkiewicz K."/>
            <person name="Wedrychowicz H."/>
        </authorList>
    </citation>
    <scope>NUCLEOTIDE SEQUENCE [LARGE SCALE GENOMIC DNA]</scope>
    <source>
        <strain evidence="1 2">DSM 6191</strain>
    </source>
</reference>
<dbReference type="PANTHER" id="PTHR37822">
    <property type="entry name" value="SPORE PHOTOPRODUCT LYASE-RELATED"/>
    <property type="match status" value="1"/>
</dbReference>
<dbReference type="EMBL" id="FQXU01000009">
    <property type="protein sequence ID" value="SHI24975.1"/>
    <property type="molecule type" value="Genomic_DNA"/>
</dbReference>
<protein>
    <submittedName>
        <fullName evidence="1">Spore photoproduct lyase</fullName>
    </submittedName>
</protein>
<sequence>MFIPSRVIMEEKALEYKLGEELLNRFRKEEKEIIISKGRVSGIPGNTPREMYVEGKSTLVVGVRKTLDFQSCKPSAHYQLPLVSGCMGMCEYCYLNTQLGKRPYTKIHVNLDEIFGKALKYVEDRKPEVTIFEGAATSDPIPVEQYTGALEKAIELFGSNEYTKFRFVTKYGDVDSLLNLKHNGRTTIRFSINTDNIIRKFEHKTNGINERIEGAYKIAKANYPLGFIIAPVFLYDNWQEDYKELINRIGELFKGYQVNFEIISHRFTKRAKENILSVYPKSLLPMDEEIRKFKYGQFGYGKYVYTNEEINNMKNFFCENITKYFDEKNINYII</sequence>
<dbReference type="SFLD" id="SFLDG01079">
    <property type="entry name" value="spore_photoproduct_lyase_like"/>
    <property type="match status" value="1"/>
</dbReference>
<proteinExistence type="predicted"/>
<dbReference type="InterPro" id="IPR058240">
    <property type="entry name" value="rSAM_sf"/>
</dbReference>
<dbReference type="CDD" id="cd01335">
    <property type="entry name" value="Radical_SAM"/>
    <property type="match status" value="1"/>
</dbReference>
<evidence type="ECO:0000313" key="2">
    <source>
        <dbReference type="Proteomes" id="UP000184241"/>
    </source>
</evidence>
<dbReference type="SFLD" id="SFLDF00412">
    <property type="entry name" value="spore_photoproduct_lyase_2"/>
    <property type="match status" value="1"/>
</dbReference>
<dbReference type="Gene3D" id="3.80.30.30">
    <property type="match status" value="1"/>
</dbReference>
<dbReference type="InterPro" id="IPR007197">
    <property type="entry name" value="rSAM"/>
</dbReference>